<dbReference type="Proteomes" id="UP001056693">
    <property type="component" value="Unassembled WGS sequence"/>
</dbReference>
<keyword evidence="2" id="KW-1185">Reference proteome</keyword>
<accession>A0ABT0NJZ2</accession>
<dbReference type="PROSITE" id="PS51257">
    <property type="entry name" value="PROKAR_LIPOPROTEIN"/>
    <property type="match status" value="1"/>
</dbReference>
<evidence type="ECO:0008006" key="3">
    <source>
        <dbReference type="Google" id="ProtNLM"/>
    </source>
</evidence>
<dbReference type="EMBL" id="SNUZ01000015">
    <property type="protein sequence ID" value="MCL3788432.1"/>
    <property type="molecule type" value="Genomic_DNA"/>
</dbReference>
<evidence type="ECO:0000313" key="2">
    <source>
        <dbReference type="Proteomes" id="UP001056693"/>
    </source>
</evidence>
<reference evidence="1 2" key="1">
    <citation type="submission" date="2019-03" db="EMBL/GenBank/DDBJ databases">
        <authorList>
            <person name="Molinero N."/>
            <person name="Sanchez B."/>
            <person name="Walker A."/>
            <person name="Duncan S."/>
            <person name="Delgado S."/>
            <person name="Margolles A."/>
        </authorList>
    </citation>
    <scope>NUCLEOTIDE SEQUENCE [LARGE SCALE GENOMIC DNA]</scope>
    <source>
        <strain evidence="1 2">IPLA60002</strain>
    </source>
</reference>
<proteinExistence type="predicted"/>
<organism evidence="1 2">
    <name type="scientific">Ruminococcus bromii</name>
    <dbReference type="NCBI Taxonomy" id="40518"/>
    <lineage>
        <taxon>Bacteria</taxon>
        <taxon>Bacillati</taxon>
        <taxon>Bacillota</taxon>
        <taxon>Clostridia</taxon>
        <taxon>Eubacteriales</taxon>
        <taxon>Oscillospiraceae</taxon>
        <taxon>Ruminococcus</taxon>
    </lineage>
</organism>
<protein>
    <recommendedName>
        <fullName evidence="3">Deacetylase PdaC domain-containing protein</fullName>
    </recommendedName>
</protein>
<sequence length="256" mass="29386">MKRRYIIVICFACLIIFACLVSQFTVSQIQTDNALKYEEVNKISPLNISKKTLTVSQKLKLYIDSTNDTSDTSKVTTTSISRESALLDGDTVVQEFFEELNKISEDVGLTFNVNKNDIIYKNCNPNILSYYDDPSYYAIFWNVNLESDDWMISFVMDDESHMIFNLNISSVNSKALFNKNDNISDSFAKGLGKYFDAKNINDDFYDNVDFNELFLDYSFDNDIDAECLVSFNTNCSEISIAFKFGNYRDESEEIAE</sequence>
<evidence type="ECO:0000313" key="1">
    <source>
        <dbReference type="EMBL" id="MCL3788432.1"/>
    </source>
</evidence>
<gene>
    <name evidence="1" type="ORF">E2N93_10625</name>
</gene>
<dbReference type="RefSeq" id="WP_249377276.1">
    <property type="nucleotide sequence ID" value="NZ_SNUZ01000015.1"/>
</dbReference>
<name>A0ABT0NJZ2_9FIRM</name>
<comment type="caution">
    <text evidence="1">The sequence shown here is derived from an EMBL/GenBank/DDBJ whole genome shotgun (WGS) entry which is preliminary data.</text>
</comment>